<protein>
    <submittedName>
        <fullName evidence="1">3594_t:CDS:1</fullName>
    </submittedName>
</protein>
<evidence type="ECO:0000313" key="2">
    <source>
        <dbReference type="Proteomes" id="UP000789759"/>
    </source>
</evidence>
<gene>
    <name evidence="1" type="ORF">CPELLU_LOCUS8323</name>
</gene>
<evidence type="ECO:0000313" key="1">
    <source>
        <dbReference type="EMBL" id="CAG8629680.1"/>
    </source>
</evidence>
<proteinExistence type="predicted"/>
<dbReference type="OrthoDB" id="10424700at2759"/>
<feature type="non-terminal residue" evidence="1">
    <location>
        <position position="94"/>
    </location>
</feature>
<accession>A0A9N9D7V9</accession>
<organism evidence="1 2">
    <name type="scientific">Cetraspora pellucida</name>
    <dbReference type="NCBI Taxonomy" id="1433469"/>
    <lineage>
        <taxon>Eukaryota</taxon>
        <taxon>Fungi</taxon>
        <taxon>Fungi incertae sedis</taxon>
        <taxon>Mucoromycota</taxon>
        <taxon>Glomeromycotina</taxon>
        <taxon>Glomeromycetes</taxon>
        <taxon>Diversisporales</taxon>
        <taxon>Gigasporaceae</taxon>
        <taxon>Cetraspora</taxon>
    </lineage>
</organism>
<dbReference type="Proteomes" id="UP000789759">
    <property type="component" value="Unassembled WGS sequence"/>
</dbReference>
<name>A0A9N9D7V9_9GLOM</name>
<dbReference type="EMBL" id="CAJVQA010005880">
    <property type="protein sequence ID" value="CAG8629680.1"/>
    <property type="molecule type" value="Genomic_DNA"/>
</dbReference>
<dbReference type="AlphaFoldDB" id="A0A9N9D7V9"/>
<reference evidence="1" key="1">
    <citation type="submission" date="2021-06" db="EMBL/GenBank/DDBJ databases">
        <authorList>
            <person name="Kallberg Y."/>
            <person name="Tangrot J."/>
            <person name="Rosling A."/>
        </authorList>
    </citation>
    <scope>NUCLEOTIDE SEQUENCE</scope>
    <source>
        <strain evidence="1">FL966</strain>
    </source>
</reference>
<keyword evidence="2" id="KW-1185">Reference proteome</keyword>
<sequence length="94" mass="10922">MSFFVNQILEIELPKYSEQVLDLNVSNSIIEQLMKIQNESQLITPPYTVLSQKITSWSISAKLQGIINQFEDTILYQFLYILCSICSKLIYPEK</sequence>
<comment type="caution">
    <text evidence="1">The sequence shown here is derived from an EMBL/GenBank/DDBJ whole genome shotgun (WGS) entry which is preliminary data.</text>
</comment>